<reference evidence="9" key="2">
    <citation type="submission" date="2020-09" db="EMBL/GenBank/DDBJ databases">
        <authorList>
            <person name="Sun Q."/>
            <person name="Zhou Y."/>
        </authorList>
    </citation>
    <scope>NUCLEOTIDE SEQUENCE</scope>
    <source>
        <strain evidence="9">CGMCC 1.6293</strain>
    </source>
</reference>
<proteinExistence type="inferred from homology"/>
<dbReference type="GO" id="GO:0004034">
    <property type="term" value="F:aldose 1-epimerase activity"/>
    <property type="evidence" value="ECO:0007669"/>
    <property type="project" value="UniProtKB-EC"/>
</dbReference>
<dbReference type="NCBIfam" id="NF008277">
    <property type="entry name" value="PRK11055.1"/>
    <property type="match status" value="1"/>
</dbReference>
<keyword evidence="10" id="KW-1185">Reference proteome</keyword>
<comment type="similarity">
    <text evidence="2 5">Belongs to the aldose epimerase family.</text>
</comment>
<dbReference type="PANTHER" id="PTHR10091:SF49">
    <property type="entry name" value="ALDOSE 1-EPIMERASE"/>
    <property type="match status" value="1"/>
</dbReference>
<comment type="caution">
    <text evidence="9">The sequence shown here is derived from an EMBL/GenBank/DDBJ whole genome shotgun (WGS) entry which is preliminary data.</text>
</comment>
<dbReference type="EMBL" id="BMLF01000001">
    <property type="protein sequence ID" value="GGL89406.1"/>
    <property type="molecule type" value="Genomic_DNA"/>
</dbReference>
<reference evidence="9" key="1">
    <citation type="journal article" date="2014" name="Int. J. Syst. Evol. Microbiol.">
        <title>Complete genome sequence of Corynebacterium casei LMG S-19264T (=DSM 44701T), isolated from a smear-ripened cheese.</title>
        <authorList>
            <consortium name="US DOE Joint Genome Institute (JGI-PGF)"/>
            <person name="Walter F."/>
            <person name="Albersmeier A."/>
            <person name="Kalinowski J."/>
            <person name="Ruckert C."/>
        </authorList>
    </citation>
    <scope>NUCLEOTIDE SEQUENCE</scope>
    <source>
        <strain evidence="9">CGMCC 1.6293</strain>
    </source>
</reference>
<dbReference type="InterPro" id="IPR015443">
    <property type="entry name" value="Aldose_1-epimerase"/>
</dbReference>
<dbReference type="PANTHER" id="PTHR10091">
    <property type="entry name" value="ALDOSE-1-EPIMERASE"/>
    <property type="match status" value="1"/>
</dbReference>
<feature type="binding site" evidence="8">
    <location>
        <begin position="173"/>
        <end position="175"/>
    </location>
    <ligand>
        <name>beta-D-galactose</name>
        <dbReference type="ChEBI" id="CHEBI:27667"/>
    </ligand>
</feature>
<evidence type="ECO:0000256" key="7">
    <source>
        <dbReference type="PIRSR" id="PIRSR005096-2"/>
    </source>
</evidence>
<dbReference type="GO" id="GO:0006006">
    <property type="term" value="P:glucose metabolic process"/>
    <property type="evidence" value="ECO:0007669"/>
    <property type="project" value="TreeGrafter"/>
</dbReference>
<feature type="active site" description="Proton acceptor" evidence="6">
    <location>
        <position position="294"/>
    </location>
</feature>
<feature type="binding site" evidence="7">
    <location>
        <position position="231"/>
    </location>
    <ligand>
        <name>beta-D-galactose</name>
        <dbReference type="ChEBI" id="CHEBI:27667"/>
    </ligand>
</feature>
<evidence type="ECO:0000256" key="5">
    <source>
        <dbReference type="PIRNR" id="PIRNR005096"/>
    </source>
</evidence>
<name>A0A917WAR9_9RHOB</name>
<protein>
    <recommendedName>
        <fullName evidence="5">Aldose 1-epimerase</fullName>
        <ecNumber evidence="5">5.1.3.3</ecNumber>
    </recommendedName>
</protein>
<dbReference type="GO" id="GO:0033499">
    <property type="term" value="P:galactose catabolic process via UDP-galactose, Leloir pathway"/>
    <property type="evidence" value="ECO:0007669"/>
    <property type="project" value="TreeGrafter"/>
</dbReference>
<dbReference type="InterPro" id="IPR014718">
    <property type="entry name" value="GH-type_carb-bd"/>
</dbReference>
<keyword evidence="4 5" id="KW-0119">Carbohydrate metabolism</keyword>
<evidence type="ECO:0000256" key="4">
    <source>
        <dbReference type="ARBA" id="ARBA00023277"/>
    </source>
</evidence>
<dbReference type="GO" id="GO:0030246">
    <property type="term" value="F:carbohydrate binding"/>
    <property type="evidence" value="ECO:0007669"/>
    <property type="project" value="InterPro"/>
</dbReference>
<feature type="active site" description="Proton donor" evidence="6">
    <location>
        <position position="173"/>
    </location>
</feature>
<dbReference type="InterPro" id="IPR011013">
    <property type="entry name" value="Gal_mutarotase_sf_dom"/>
</dbReference>
<evidence type="ECO:0000256" key="3">
    <source>
        <dbReference type="ARBA" id="ARBA00023235"/>
    </source>
</evidence>
<sequence>MSRIEPFGTLSDGRKVECVTLRGGGLTARLLTYGAILQDLRMEGVAHPLVLGSDRIADYEGPLIHFGAIVGRFANRIAGGRFRIDGRDGQADLNEAGRTTLHGGTEGSGRMIWTIAAFSDTSATLTLEMPDGHMGFPGNLQVQVVCALPGDGALSFDITATTDKPTPCSFAHHGYFNLDGSDDVRGHSLQIAADHYLPVDDAQIPTGEEALVKGTPFDFRDPREIGRHGYDHNFCLWRSRTELRPVALLRGTGGLGMEVDTTEPGLQVYDGALIPRIEGLEGRQYGPHAGLALETQVWPDAPNHSRFPDWLLKPGQTYRHRVAYRFGAAQGQ</sequence>
<comment type="pathway">
    <text evidence="1 5">Carbohydrate metabolism; hexose metabolism.</text>
</comment>
<dbReference type="InterPro" id="IPR008183">
    <property type="entry name" value="Aldose_1/G6P_1-epimerase"/>
</dbReference>
<evidence type="ECO:0000256" key="8">
    <source>
        <dbReference type="PIRSR" id="PIRSR005096-3"/>
    </source>
</evidence>
<evidence type="ECO:0000256" key="2">
    <source>
        <dbReference type="ARBA" id="ARBA00006206"/>
    </source>
</evidence>
<dbReference type="Gene3D" id="2.70.98.10">
    <property type="match status" value="1"/>
</dbReference>
<evidence type="ECO:0000256" key="6">
    <source>
        <dbReference type="PIRSR" id="PIRSR005096-1"/>
    </source>
</evidence>
<dbReference type="PIRSF" id="PIRSF005096">
    <property type="entry name" value="GALM"/>
    <property type="match status" value="1"/>
</dbReference>
<dbReference type="CDD" id="cd09019">
    <property type="entry name" value="galactose_mutarotase_like"/>
    <property type="match status" value="1"/>
</dbReference>
<accession>A0A917WAR9</accession>
<dbReference type="Pfam" id="PF01263">
    <property type="entry name" value="Aldose_epim"/>
    <property type="match status" value="1"/>
</dbReference>
<gene>
    <name evidence="9" type="primary">galM</name>
    <name evidence="9" type="ORF">GCM10011534_09460</name>
</gene>
<organism evidence="9 10">
    <name type="scientific">Pseudooceanicola nanhaiensis</name>
    <dbReference type="NCBI Taxonomy" id="375761"/>
    <lineage>
        <taxon>Bacteria</taxon>
        <taxon>Pseudomonadati</taxon>
        <taxon>Pseudomonadota</taxon>
        <taxon>Alphaproteobacteria</taxon>
        <taxon>Rhodobacterales</taxon>
        <taxon>Paracoccaceae</taxon>
        <taxon>Pseudooceanicola</taxon>
    </lineage>
</organism>
<dbReference type="InterPro" id="IPR047215">
    <property type="entry name" value="Galactose_mutarotase-like"/>
</dbReference>
<evidence type="ECO:0000256" key="1">
    <source>
        <dbReference type="ARBA" id="ARBA00005028"/>
    </source>
</evidence>
<dbReference type="AlphaFoldDB" id="A0A917WAR9"/>
<dbReference type="EC" id="5.1.3.3" evidence="5"/>
<dbReference type="SUPFAM" id="SSF74650">
    <property type="entry name" value="Galactose mutarotase-like"/>
    <property type="match status" value="1"/>
</dbReference>
<comment type="catalytic activity">
    <reaction evidence="5">
        <text>alpha-D-glucose = beta-D-glucose</text>
        <dbReference type="Rhea" id="RHEA:10264"/>
        <dbReference type="ChEBI" id="CHEBI:15903"/>
        <dbReference type="ChEBI" id="CHEBI:17925"/>
        <dbReference type="EC" id="5.1.3.3"/>
    </reaction>
</comment>
<evidence type="ECO:0000313" key="10">
    <source>
        <dbReference type="Proteomes" id="UP000649829"/>
    </source>
</evidence>
<evidence type="ECO:0000313" key="9">
    <source>
        <dbReference type="EMBL" id="GGL89406.1"/>
    </source>
</evidence>
<keyword evidence="3 5" id="KW-0413">Isomerase</keyword>
<dbReference type="RefSeq" id="WP_028285843.1">
    <property type="nucleotide sequence ID" value="NZ_BMLF01000001.1"/>
</dbReference>
<dbReference type="Proteomes" id="UP000649829">
    <property type="component" value="Unassembled WGS sequence"/>
</dbReference>
<feature type="binding site" evidence="8">
    <location>
        <begin position="75"/>
        <end position="76"/>
    </location>
    <ligand>
        <name>beta-D-galactose</name>
        <dbReference type="ChEBI" id="CHEBI:27667"/>
    </ligand>
</feature>